<keyword evidence="1" id="KW-1133">Transmembrane helix</keyword>
<keyword evidence="1" id="KW-0472">Membrane</keyword>
<dbReference type="EMBL" id="WUQX01000001">
    <property type="protein sequence ID" value="MXP78794.1"/>
    <property type="molecule type" value="Genomic_DNA"/>
</dbReference>
<accession>A0A7X3MLX9</accession>
<name>A0A7X3MLX9_9FIRM</name>
<reference evidence="2 3" key="1">
    <citation type="submission" date="2019-12" db="EMBL/GenBank/DDBJ databases">
        <title>Sporaefaciens musculi gen. nov., sp. nov., a novel bacterium isolated from the caecum of an obese mouse.</title>
        <authorList>
            <person name="Rasmussen T.S."/>
            <person name="Streidl T."/>
            <person name="Hitch T.C.A."/>
            <person name="Wortmann E."/>
            <person name="Deptula P."/>
            <person name="Hansen M."/>
            <person name="Nielsen D.S."/>
            <person name="Clavel T."/>
            <person name="Vogensen F.K."/>
        </authorList>
    </citation>
    <scope>NUCLEOTIDE SEQUENCE [LARGE SCALE GENOMIC DNA]</scope>
    <source>
        <strain evidence="2 3">WCA-9-b2</strain>
    </source>
</reference>
<dbReference type="AlphaFoldDB" id="A0A7X3MLX9"/>
<evidence type="ECO:0000313" key="2">
    <source>
        <dbReference type="EMBL" id="MXP78794.1"/>
    </source>
</evidence>
<dbReference type="Proteomes" id="UP000460412">
    <property type="component" value="Unassembled WGS sequence"/>
</dbReference>
<evidence type="ECO:0000313" key="3">
    <source>
        <dbReference type="Proteomes" id="UP000460412"/>
    </source>
</evidence>
<keyword evidence="3" id="KW-1185">Reference proteome</keyword>
<evidence type="ECO:0000256" key="1">
    <source>
        <dbReference type="SAM" id="Phobius"/>
    </source>
</evidence>
<keyword evidence="1" id="KW-0812">Transmembrane</keyword>
<comment type="caution">
    <text evidence="2">The sequence shown here is derived from an EMBL/GenBank/DDBJ whole genome shotgun (WGS) entry which is preliminary data.</text>
</comment>
<organism evidence="2 3">
    <name type="scientific">Sporofaciens musculi</name>
    <dbReference type="NCBI Taxonomy" id="2681861"/>
    <lineage>
        <taxon>Bacteria</taxon>
        <taxon>Bacillati</taxon>
        <taxon>Bacillota</taxon>
        <taxon>Clostridia</taxon>
        <taxon>Lachnospirales</taxon>
        <taxon>Lachnospiraceae</taxon>
        <taxon>Sporofaciens</taxon>
    </lineage>
</organism>
<feature type="transmembrane region" description="Helical" evidence="1">
    <location>
        <begin position="21"/>
        <end position="41"/>
    </location>
</feature>
<sequence>MYGLGRLNRIYDCKEKYWKSWAGAVIILLVLLFVINARTVYAEDSVVELDLRKGDISIDENGYSQGGSGVSSYANPPKYIITSGGEETENMISVFGGKQNITLHDVHAETTRGAAALYLPPEYLQETMPGSLYMQSWECYRLRSYLW</sequence>
<gene>
    <name evidence="2" type="ORF">GN277_26670</name>
</gene>
<protein>
    <submittedName>
        <fullName evidence="2">Uncharacterized protein</fullName>
    </submittedName>
</protein>
<proteinExistence type="predicted"/>